<proteinExistence type="predicted"/>
<accession>A0A0A9FPR4</accession>
<reference evidence="2" key="2">
    <citation type="journal article" date="2015" name="Data Brief">
        <title>Shoot transcriptome of the giant reed, Arundo donax.</title>
        <authorList>
            <person name="Barrero R.A."/>
            <person name="Guerrero F.D."/>
            <person name="Moolhuijzen P."/>
            <person name="Goolsby J.A."/>
            <person name="Tidwell J."/>
            <person name="Bellgard S.E."/>
            <person name="Bellgard M.I."/>
        </authorList>
    </citation>
    <scope>NUCLEOTIDE SEQUENCE</scope>
    <source>
        <tissue evidence="2">Shoot tissue taken approximately 20 cm above the soil surface</tissue>
    </source>
</reference>
<evidence type="ECO:0000313" key="2">
    <source>
        <dbReference type="EMBL" id="JAE10288.1"/>
    </source>
</evidence>
<protein>
    <submittedName>
        <fullName evidence="2">Uncharacterized protein</fullName>
    </submittedName>
</protein>
<keyword evidence="1" id="KW-0812">Transmembrane</keyword>
<organism evidence="2">
    <name type="scientific">Arundo donax</name>
    <name type="common">Giant reed</name>
    <name type="synonym">Donax arundinaceus</name>
    <dbReference type="NCBI Taxonomy" id="35708"/>
    <lineage>
        <taxon>Eukaryota</taxon>
        <taxon>Viridiplantae</taxon>
        <taxon>Streptophyta</taxon>
        <taxon>Embryophyta</taxon>
        <taxon>Tracheophyta</taxon>
        <taxon>Spermatophyta</taxon>
        <taxon>Magnoliopsida</taxon>
        <taxon>Liliopsida</taxon>
        <taxon>Poales</taxon>
        <taxon>Poaceae</taxon>
        <taxon>PACMAD clade</taxon>
        <taxon>Arundinoideae</taxon>
        <taxon>Arundineae</taxon>
        <taxon>Arundo</taxon>
    </lineage>
</organism>
<keyword evidence="1" id="KW-1133">Transmembrane helix</keyword>
<name>A0A0A9FPR4_ARUDO</name>
<feature type="transmembrane region" description="Helical" evidence="1">
    <location>
        <begin position="20"/>
        <end position="45"/>
    </location>
</feature>
<reference evidence="2" key="1">
    <citation type="submission" date="2014-09" db="EMBL/GenBank/DDBJ databases">
        <authorList>
            <person name="Magalhaes I.L.F."/>
            <person name="Oliveira U."/>
            <person name="Santos F.R."/>
            <person name="Vidigal T.H.D.A."/>
            <person name="Brescovit A.D."/>
            <person name="Santos A.J."/>
        </authorList>
    </citation>
    <scope>NUCLEOTIDE SEQUENCE</scope>
    <source>
        <tissue evidence="2">Shoot tissue taken approximately 20 cm above the soil surface</tissue>
    </source>
</reference>
<dbReference type="AlphaFoldDB" id="A0A0A9FPR4"/>
<sequence>MRWTCFHFFYYKCYSMLNCYFLIFLHLLFSSLSALILVPSLLVLLESCWRS</sequence>
<dbReference type="EMBL" id="GBRH01187608">
    <property type="protein sequence ID" value="JAE10288.1"/>
    <property type="molecule type" value="Transcribed_RNA"/>
</dbReference>
<keyword evidence="1" id="KW-0472">Membrane</keyword>
<evidence type="ECO:0000256" key="1">
    <source>
        <dbReference type="SAM" id="Phobius"/>
    </source>
</evidence>